<evidence type="ECO:0000256" key="8">
    <source>
        <dbReference type="ARBA" id="ARBA00022840"/>
    </source>
</evidence>
<evidence type="ECO:0000256" key="5">
    <source>
        <dbReference type="ARBA" id="ARBA00022705"/>
    </source>
</evidence>
<dbReference type="HAMAP" id="MF_00365">
    <property type="entry name" value="RecF"/>
    <property type="match status" value="1"/>
</dbReference>
<dbReference type="SUPFAM" id="SSF52540">
    <property type="entry name" value="P-loop containing nucleoside triphosphate hydrolases"/>
    <property type="match status" value="1"/>
</dbReference>
<evidence type="ECO:0000256" key="4">
    <source>
        <dbReference type="ARBA" id="ARBA00022490"/>
    </source>
</evidence>
<feature type="domain" description="RecF/RecN/SMC N-terminal" evidence="14">
    <location>
        <begin position="3"/>
        <end position="341"/>
    </location>
</feature>
<dbReference type="EMBL" id="FUHU01000003">
    <property type="protein sequence ID" value="SJM45936.1"/>
    <property type="molecule type" value="Genomic_DNA"/>
</dbReference>
<dbReference type="GeneID" id="303171631"/>
<protein>
    <recommendedName>
        <fullName evidence="3 13">DNA replication and repair protein RecF</fullName>
    </recommendedName>
</protein>
<keyword evidence="16" id="KW-1185">Reference proteome</keyword>
<feature type="binding site" evidence="13">
    <location>
        <begin position="30"/>
        <end position="37"/>
    </location>
    <ligand>
        <name>ATP</name>
        <dbReference type="ChEBI" id="CHEBI:30616"/>
    </ligand>
</feature>
<evidence type="ECO:0000256" key="3">
    <source>
        <dbReference type="ARBA" id="ARBA00020170"/>
    </source>
</evidence>
<dbReference type="Gene3D" id="3.40.50.300">
    <property type="entry name" value="P-loop containing nucleotide triphosphate hydrolases"/>
    <property type="match status" value="1"/>
</dbReference>
<dbReference type="InterPro" id="IPR003395">
    <property type="entry name" value="RecF/RecN/SMC_N"/>
</dbReference>
<dbReference type="GO" id="GO:0000731">
    <property type="term" value="P:DNA synthesis involved in DNA repair"/>
    <property type="evidence" value="ECO:0007669"/>
    <property type="project" value="TreeGrafter"/>
</dbReference>
<dbReference type="GO" id="GO:0006260">
    <property type="term" value="P:DNA replication"/>
    <property type="evidence" value="ECO:0007669"/>
    <property type="project" value="UniProtKB-UniRule"/>
</dbReference>
<keyword evidence="9 13" id="KW-0238">DNA-binding</keyword>
<evidence type="ECO:0000313" key="16">
    <source>
        <dbReference type="Proteomes" id="UP000195787"/>
    </source>
</evidence>
<dbReference type="PROSITE" id="PS00617">
    <property type="entry name" value="RECF_1"/>
    <property type="match status" value="1"/>
</dbReference>
<accession>A0A1R4EQW8</accession>
<dbReference type="OrthoDB" id="9803889at2"/>
<dbReference type="InterPro" id="IPR018078">
    <property type="entry name" value="DNA-binding_RecF_CS"/>
</dbReference>
<dbReference type="GO" id="GO:0009432">
    <property type="term" value="P:SOS response"/>
    <property type="evidence" value="ECO:0007669"/>
    <property type="project" value="UniProtKB-UniRule"/>
</dbReference>
<dbReference type="Proteomes" id="UP000195787">
    <property type="component" value="Unassembled WGS sequence"/>
</dbReference>
<dbReference type="PANTHER" id="PTHR32182:SF0">
    <property type="entry name" value="DNA REPLICATION AND REPAIR PROTEIN RECF"/>
    <property type="match status" value="1"/>
</dbReference>
<dbReference type="PANTHER" id="PTHR32182">
    <property type="entry name" value="DNA REPLICATION AND REPAIR PROTEIN RECF"/>
    <property type="match status" value="1"/>
</dbReference>
<comment type="similarity">
    <text evidence="2 13">Belongs to the RecF family.</text>
</comment>
<evidence type="ECO:0000256" key="9">
    <source>
        <dbReference type="ARBA" id="ARBA00023125"/>
    </source>
</evidence>
<evidence type="ECO:0000256" key="12">
    <source>
        <dbReference type="ARBA" id="ARBA00025401"/>
    </source>
</evidence>
<sequence>MHVSRIELADYRNYERAALDLTPGATLFIGKNGQGKTNLVEAIVVLATGASHRVSGDAALIRASKESAVIRAQLTHGTRTIGVDVQFNRQGANRAQAQGKRIAMRDLPRYAQVVLFAPEDLALIRGEPGGRRRFLDQLATIRQPRMAAVIADYEKVVRQRNALLKSGRGSRITDSVVQTLQVWDERLVTLGLRIEAARQQIVTDLAPHVARAYAAIAGDEHATELQLQTNVPASEEEFRALLDARRSDEFERAVSLVGPHRDDLHLDLNGLLARHYASHGESWSYALSLKLASAELLRGEAAGDPVLILDDVFAELDSTRRQRMADAIGSFEQVLITAAVEGDVPEDLVTRRVRIRSGEVVEDAA</sequence>
<evidence type="ECO:0000259" key="14">
    <source>
        <dbReference type="Pfam" id="PF02463"/>
    </source>
</evidence>
<comment type="function">
    <text evidence="12 13">The RecF protein is involved in DNA metabolism; it is required for DNA replication and normal SOS inducibility. RecF binds preferentially to single-stranded, linear DNA. It also seems to bind ATP.</text>
</comment>
<keyword evidence="7 13" id="KW-0227">DNA damage</keyword>
<evidence type="ECO:0000256" key="2">
    <source>
        <dbReference type="ARBA" id="ARBA00008016"/>
    </source>
</evidence>
<keyword evidence="11 13" id="KW-0742">SOS response</keyword>
<dbReference type="GO" id="GO:0005737">
    <property type="term" value="C:cytoplasm"/>
    <property type="evidence" value="ECO:0007669"/>
    <property type="project" value="UniProtKB-SubCell"/>
</dbReference>
<evidence type="ECO:0000313" key="15">
    <source>
        <dbReference type="EMBL" id="SJM45936.1"/>
    </source>
</evidence>
<dbReference type="NCBIfam" id="TIGR00611">
    <property type="entry name" value="recf"/>
    <property type="match status" value="1"/>
</dbReference>
<evidence type="ECO:0000256" key="11">
    <source>
        <dbReference type="ARBA" id="ARBA00023236"/>
    </source>
</evidence>
<dbReference type="GO" id="GO:0005524">
    <property type="term" value="F:ATP binding"/>
    <property type="evidence" value="ECO:0007669"/>
    <property type="project" value="UniProtKB-UniRule"/>
</dbReference>
<evidence type="ECO:0000256" key="7">
    <source>
        <dbReference type="ARBA" id="ARBA00022763"/>
    </source>
</evidence>
<name>A0A1R4EQW8_9MICO</name>
<keyword evidence="5 13" id="KW-0235">DNA replication</keyword>
<gene>
    <name evidence="13" type="primary">recF</name>
    <name evidence="15" type="ORF">CZ674_00200</name>
</gene>
<proteinExistence type="inferred from homology"/>
<evidence type="ECO:0000256" key="1">
    <source>
        <dbReference type="ARBA" id="ARBA00004496"/>
    </source>
</evidence>
<dbReference type="GO" id="GO:0003697">
    <property type="term" value="F:single-stranded DNA binding"/>
    <property type="evidence" value="ECO:0007669"/>
    <property type="project" value="UniProtKB-UniRule"/>
</dbReference>
<keyword evidence="10 13" id="KW-0234">DNA repair</keyword>
<organism evidence="15 16">
    <name type="scientific">Agrococcus casei LMG 22410</name>
    <dbReference type="NCBI Taxonomy" id="1255656"/>
    <lineage>
        <taxon>Bacteria</taxon>
        <taxon>Bacillati</taxon>
        <taxon>Actinomycetota</taxon>
        <taxon>Actinomycetes</taxon>
        <taxon>Micrococcales</taxon>
        <taxon>Microbacteriaceae</taxon>
        <taxon>Agrococcus</taxon>
    </lineage>
</organism>
<dbReference type="InterPro" id="IPR001238">
    <property type="entry name" value="DNA-binding_RecF"/>
</dbReference>
<evidence type="ECO:0000256" key="6">
    <source>
        <dbReference type="ARBA" id="ARBA00022741"/>
    </source>
</evidence>
<dbReference type="Gene3D" id="1.20.1050.90">
    <property type="entry name" value="RecF/RecN/SMC, N-terminal domain"/>
    <property type="match status" value="1"/>
</dbReference>
<dbReference type="Pfam" id="PF02463">
    <property type="entry name" value="SMC_N"/>
    <property type="match status" value="1"/>
</dbReference>
<comment type="subcellular location">
    <subcellularLocation>
        <location evidence="1 13">Cytoplasm</location>
    </subcellularLocation>
</comment>
<dbReference type="InterPro" id="IPR027417">
    <property type="entry name" value="P-loop_NTPase"/>
</dbReference>
<dbReference type="RefSeq" id="WP_086989886.1">
    <property type="nucleotide sequence ID" value="NZ_FUHU01000003.1"/>
</dbReference>
<keyword evidence="6 13" id="KW-0547">Nucleotide-binding</keyword>
<keyword evidence="8 13" id="KW-0067">ATP-binding</keyword>
<keyword evidence="4 13" id="KW-0963">Cytoplasm</keyword>
<dbReference type="GO" id="GO:0006302">
    <property type="term" value="P:double-strand break repair"/>
    <property type="evidence" value="ECO:0007669"/>
    <property type="project" value="TreeGrafter"/>
</dbReference>
<dbReference type="InterPro" id="IPR042174">
    <property type="entry name" value="RecF_2"/>
</dbReference>
<evidence type="ECO:0000256" key="10">
    <source>
        <dbReference type="ARBA" id="ARBA00023204"/>
    </source>
</evidence>
<evidence type="ECO:0000256" key="13">
    <source>
        <dbReference type="HAMAP-Rule" id="MF_00365"/>
    </source>
</evidence>
<reference evidence="15 16" key="1">
    <citation type="submission" date="2017-02" db="EMBL/GenBank/DDBJ databases">
        <authorList>
            <person name="Peterson S.W."/>
        </authorList>
    </citation>
    <scope>NUCLEOTIDE SEQUENCE [LARGE SCALE GENOMIC DNA]</scope>
    <source>
        <strain evidence="15 16">LMG 22410</strain>
    </source>
</reference>
<dbReference type="AlphaFoldDB" id="A0A1R4EQW8"/>